<dbReference type="EMBL" id="CM001221">
    <property type="protein sequence ID" value="AET01027.1"/>
    <property type="molecule type" value="Genomic_DNA"/>
</dbReference>
<name>G7K0P2_MEDTR</name>
<reference evidence="2" key="3">
    <citation type="submission" date="2015-04" db="UniProtKB">
        <authorList>
            <consortium name="EnsemblPlants"/>
        </authorList>
    </citation>
    <scope>IDENTIFICATION</scope>
    <source>
        <strain evidence="2">cv. Jemalong A17</strain>
    </source>
</reference>
<protein>
    <submittedName>
        <fullName evidence="1 2">Uncharacterized protein</fullName>
    </submittedName>
</protein>
<dbReference type="PaxDb" id="3880-AET01027"/>
<sequence length="178" mass="20563">MVENTEDDPGETKLNLVKKSGDVKQPNVEAKPSINGASVHVEASLYVDFGVLPPHANEVDMARFFSNDVKWKDRDDLLNWVHRQENKARFTIVIQRSSLINPMVQLVCERMVVHYHKNQEAMTWEDEYLGEHDLFRDLMIIEKGEKLLQSKKESNKAELIAEDEEDSISFYLPQSLGY</sequence>
<evidence type="ECO:0000313" key="2">
    <source>
        <dbReference type="EnsemblPlants" id="AET01027"/>
    </source>
</evidence>
<organism evidence="1 3">
    <name type="scientific">Medicago truncatula</name>
    <name type="common">Barrel medic</name>
    <name type="synonym">Medicago tribuloides</name>
    <dbReference type="NCBI Taxonomy" id="3880"/>
    <lineage>
        <taxon>Eukaryota</taxon>
        <taxon>Viridiplantae</taxon>
        <taxon>Streptophyta</taxon>
        <taxon>Embryophyta</taxon>
        <taxon>Tracheophyta</taxon>
        <taxon>Spermatophyta</taxon>
        <taxon>Magnoliopsida</taxon>
        <taxon>eudicotyledons</taxon>
        <taxon>Gunneridae</taxon>
        <taxon>Pentapetalae</taxon>
        <taxon>rosids</taxon>
        <taxon>fabids</taxon>
        <taxon>Fabales</taxon>
        <taxon>Fabaceae</taxon>
        <taxon>Papilionoideae</taxon>
        <taxon>50 kb inversion clade</taxon>
        <taxon>NPAAA clade</taxon>
        <taxon>Hologalegina</taxon>
        <taxon>IRL clade</taxon>
        <taxon>Trifolieae</taxon>
        <taxon>Medicago</taxon>
    </lineage>
</organism>
<reference evidence="1 3" key="1">
    <citation type="journal article" date="2011" name="Nature">
        <title>The Medicago genome provides insight into the evolution of rhizobial symbioses.</title>
        <authorList>
            <person name="Young N.D."/>
            <person name="Debelle F."/>
            <person name="Oldroyd G.E."/>
            <person name="Geurts R."/>
            <person name="Cannon S.B."/>
            <person name="Udvardi M.K."/>
            <person name="Benedito V.A."/>
            <person name="Mayer K.F."/>
            <person name="Gouzy J."/>
            <person name="Schoof H."/>
            <person name="Van de Peer Y."/>
            <person name="Proost S."/>
            <person name="Cook D.R."/>
            <person name="Meyers B.C."/>
            <person name="Spannagl M."/>
            <person name="Cheung F."/>
            <person name="De Mita S."/>
            <person name="Krishnakumar V."/>
            <person name="Gundlach H."/>
            <person name="Zhou S."/>
            <person name="Mudge J."/>
            <person name="Bharti A.K."/>
            <person name="Murray J.D."/>
            <person name="Naoumkina M.A."/>
            <person name="Rosen B."/>
            <person name="Silverstein K.A."/>
            <person name="Tang H."/>
            <person name="Rombauts S."/>
            <person name="Zhao P.X."/>
            <person name="Zhou P."/>
            <person name="Barbe V."/>
            <person name="Bardou P."/>
            <person name="Bechner M."/>
            <person name="Bellec A."/>
            <person name="Berger A."/>
            <person name="Berges H."/>
            <person name="Bidwell S."/>
            <person name="Bisseling T."/>
            <person name="Choisne N."/>
            <person name="Couloux A."/>
            <person name="Denny R."/>
            <person name="Deshpande S."/>
            <person name="Dai X."/>
            <person name="Doyle J.J."/>
            <person name="Dudez A.M."/>
            <person name="Farmer A.D."/>
            <person name="Fouteau S."/>
            <person name="Franken C."/>
            <person name="Gibelin C."/>
            <person name="Gish J."/>
            <person name="Goldstein S."/>
            <person name="Gonzalez A.J."/>
            <person name="Green P.J."/>
            <person name="Hallab A."/>
            <person name="Hartog M."/>
            <person name="Hua A."/>
            <person name="Humphray S.J."/>
            <person name="Jeong D.H."/>
            <person name="Jing Y."/>
            <person name="Jocker A."/>
            <person name="Kenton S.M."/>
            <person name="Kim D.J."/>
            <person name="Klee K."/>
            <person name="Lai H."/>
            <person name="Lang C."/>
            <person name="Lin S."/>
            <person name="Macmil S.L."/>
            <person name="Magdelenat G."/>
            <person name="Matthews L."/>
            <person name="McCorrison J."/>
            <person name="Monaghan E.L."/>
            <person name="Mun J.H."/>
            <person name="Najar F.Z."/>
            <person name="Nicholson C."/>
            <person name="Noirot C."/>
            <person name="O'Bleness M."/>
            <person name="Paule C.R."/>
            <person name="Poulain J."/>
            <person name="Prion F."/>
            <person name="Qin B."/>
            <person name="Qu C."/>
            <person name="Retzel E.F."/>
            <person name="Riddle C."/>
            <person name="Sallet E."/>
            <person name="Samain S."/>
            <person name="Samson N."/>
            <person name="Sanders I."/>
            <person name="Saurat O."/>
            <person name="Scarpelli C."/>
            <person name="Schiex T."/>
            <person name="Segurens B."/>
            <person name="Severin A.J."/>
            <person name="Sherrier D.J."/>
            <person name="Shi R."/>
            <person name="Sims S."/>
            <person name="Singer S.R."/>
            <person name="Sinharoy S."/>
            <person name="Sterck L."/>
            <person name="Viollet A."/>
            <person name="Wang B.B."/>
            <person name="Wang K."/>
            <person name="Wang M."/>
            <person name="Wang X."/>
            <person name="Warfsmann J."/>
            <person name="Weissenbach J."/>
            <person name="White D.D."/>
            <person name="White J.D."/>
            <person name="Wiley G.B."/>
            <person name="Wincker P."/>
            <person name="Xing Y."/>
            <person name="Yang L."/>
            <person name="Yao Z."/>
            <person name="Ying F."/>
            <person name="Zhai J."/>
            <person name="Zhou L."/>
            <person name="Zuber A."/>
            <person name="Denarie J."/>
            <person name="Dixon R.A."/>
            <person name="May G.D."/>
            <person name="Schwartz D.C."/>
            <person name="Rogers J."/>
            <person name="Quetier F."/>
            <person name="Town C.D."/>
            <person name="Roe B.A."/>
        </authorList>
    </citation>
    <scope>NUCLEOTIDE SEQUENCE [LARGE SCALE GENOMIC DNA]</scope>
    <source>
        <strain evidence="1">A17</strain>
        <strain evidence="2 3">cv. Jemalong A17</strain>
    </source>
</reference>
<dbReference type="AlphaFoldDB" id="G7K0P2"/>
<dbReference type="EnsemblPlants" id="AET01027">
    <property type="protein sequence ID" value="AET01027"/>
    <property type="gene ID" value="MTR_5g098640"/>
</dbReference>
<proteinExistence type="predicted"/>
<dbReference type="HOGENOM" id="CLU_1512784_0_0_1"/>
<gene>
    <name evidence="1" type="ordered locus">MTR_5g098640</name>
</gene>
<reference evidence="1 3" key="2">
    <citation type="journal article" date="2014" name="BMC Genomics">
        <title>An improved genome release (version Mt4.0) for the model legume Medicago truncatula.</title>
        <authorList>
            <person name="Tang H."/>
            <person name="Krishnakumar V."/>
            <person name="Bidwell S."/>
            <person name="Rosen B."/>
            <person name="Chan A."/>
            <person name="Zhou S."/>
            <person name="Gentzbittel L."/>
            <person name="Childs K.L."/>
            <person name="Yandell M."/>
            <person name="Gundlach H."/>
            <person name="Mayer K.F."/>
            <person name="Schwartz D.C."/>
            <person name="Town C.D."/>
        </authorList>
    </citation>
    <scope>GENOME REANNOTATION</scope>
    <source>
        <strain evidence="2 3">cv. Jemalong A17</strain>
    </source>
</reference>
<keyword evidence="3" id="KW-1185">Reference proteome</keyword>
<evidence type="ECO:0000313" key="3">
    <source>
        <dbReference type="Proteomes" id="UP000002051"/>
    </source>
</evidence>
<dbReference type="Proteomes" id="UP000002051">
    <property type="component" value="Chromosome 5"/>
</dbReference>
<evidence type="ECO:0000313" key="1">
    <source>
        <dbReference type="EMBL" id="AET01027.1"/>
    </source>
</evidence>
<accession>G7K0P2</accession>